<dbReference type="InterPro" id="IPR027417">
    <property type="entry name" value="P-loop_NTPase"/>
</dbReference>
<protein>
    <recommendedName>
        <fullName evidence="5">AAA family ATPase</fullName>
    </recommendedName>
</protein>
<comment type="caution">
    <text evidence="3">The sequence shown here is derived from an EMBL/GenBank/DDBJ whole genome shotgun (WGS) entry which is preliminary data.</text>
</comment>
<organism evidence="3 4">
    <name type="scientific">Gardnerella vaginalis</name>
    <dbReference type="NCBI Taxonomy" id="2702"/>
    <lineage>
        <taxon>Bacteria</taxon>
        <taxon>Bacillati</taxon>
        <taxon>Actinomycetota</taxon>
        <taxon>Actinomycetes</taxon>
        <taxon>Bifidobacteriales</taxon>
        <taxon>Bifidobacteriaceae</taxon>
        <taxon>Gardnerella</taxon>
    </lineage>
</organism>
<dbReference type="PANTHER" id="PTHR43566:SF2">
    <property type="entry name" value="DUF4143 DOMAIN-CONTAINING PROTEIN"/>
    <property type="match status" value="1"/>
</dbReference>
<reference evidence="3 4" key="1">
    <citation type="submission" date="2016-02" db="EMBL/GenBank/DDBJ databases">
        <authorList>
            <person name="Wen L."/>
            <person name="He K."/>
            <person name="Yang H."/>
        </authorList>
    </citation>
    <scope>NUCLEOTIDE SEQUENCE [LARGE SCALE GENOMIC DNA]</scope>
    <source>
        <strain evidence="3 4">CMW7778B</strain>
    </source>
</reference>
<dbReference type="InterPro" id="IPR025420">
    <property type="entry name" value="DUF4143"/>
</dbReference>
<name>A0A135Z9A3_GARVA</name>
<dbReference type="InterPro" id="IPR041682">
    <property type="entry name" value="AAA_14"/>
</dbReference>
<dbReference type="SUPFAM" id="SSF52540">
    <property type="entry name" value="P-loop containing nucleoside triphosphate hydrolases"/>
    <property type="match status" value="1"/>
</dbReference>
<accession>A0A135Z9A3</accession>
<gene>
    <name evidence="3" type="ORF">HMPREF3230_00409</name>
</gene>
<dbReference type="Pfam" id="PF13635">
    <property type="entry name" value="DUF4143"/>
    <property type="match status" value="1"/>
</dbReference>
<evidence type="ECO:0000313" key="4">
    <source>
        <dbReference type="Proteomes" id="UP000070505"/>
    </source>
</evidence>
<dbReference type="EMBL" id="LSRC01000015">
    <property type="protein sequence ID" value="KXI18218.1"/>
    <property type="molecule type" value="Genomic_DNA"/>
</dbReference>
<proteinExistence type="predicted"/>
<sequence length="427" mass="47769">MTELKKYRKRIADDILKRKLEGKGAVLIEGPKWCGKTTTAEQFAASVLYMDNPEKKEQNIAMSELSPKRLLKGATPRLIDEWQLAPKLWDAIRFEVDHRSEFGQFILTGSAVPANTTEITHSGTGRFTWLTMRPMSLYESGDSTGEASLENLFAGTKSIEGDSNLSIDRLAFLVCRGGWPQSVDMRDEIALDQAFDYYDAIVHSDINRADDVKKDAEKVKRLMRSYARNQGAQVPNTVLSRDISANEDKTISEETVASYVDALRKIFVVEDMPAWNPNLRSKTAIRSSDMRYYIDPSIAAAALGIGPNDLINDLNTFGFLFETLCIRDLRIFADSLGGEVYHYRDKDGQECDAVIHLRNGKYGLIEIKLGGEKLIEEGVKSLKAMKEKIDTSKMNEPSFLMVLTGTGDFAYCRKDGVCVVPIGCLKN</sequence>
<dbReference type="Proteomes" id="UP000070505">
    <property type="component" value="Unassembled WGS sequence"/>
</dbReference>
<dbReference type="PANTHER" id="PTHR43566">
    <property type="entry name" value="CONSERVED PROTEIN"/>
    <property type="match status" value="1"/>
</dbReference>
<feature type="domain" description="DUF4143" evidence="2">
    <location>
        <begin position="205"/>
        <end position="369"/>
    </location>
</feature>
<feature type="domain" description="AAA" evidence="1">
    <location>
        <begin position="24"/>
        <end position="139"/>
    </location>
</feature>
<dbReference type="Pfam" id="PF13173">
    <property type="entry name" value="AAA_14"/>
    <property type="match status" value="1"/>
</dbReference>
<evidence type="ECO:0000259" key="2">
    <source>
        <dbReference type="Pfam" id="PF13635"/>
    </source>
</evidence>
<dbReference type="PATRIC" id="fig|2702.101.peg.395"/>
<evidence type="ECO:0008006" key="5">
    <source>
        <dbReference type="Google" id="ProtNLM"/>
    </source>
</evidence>
<dbReference type="AlphaFoldDB" id="A0A135Z9A3"/>
<evidence type="ECO:0000259" key="1">
    <source>
        <dbReference type="Pfam" id="PF13173"/>
    </source>
</evidence>
<evidence type="ECO:0000313" key="3">
    <source>
        <dbReference type="EMBL" id="KXI18218.1"/>
    </source>
</evidence>